<reference evidence="2 3" key="1">
    <citation type="journal article" date="2013" name="Biodegradation">
        <title>Occurrence of 4-tert-butylphenol (4-t-BP) biodegradation in an aquatic sample caused by the presence of Spirodela polyrrhiza and isolation of a 4-t-BP-utilizing bacterium.</title>
        <authorList>
            <person name="Ogata Y."/>
            <person name="Toyama T."/>
            <person name="Yu N."/>
            <person name="Wang X."/>
            <person name="Sei K."/>
            <person name="Ike M."/>
        </authorList>
    </citation>
    <scope>NUCLEOTIDE SEQUENCE [LARGE SCALE GENOMIC DNA]</scope>
    <source>
        <strain evidence="2 3">OMI</strain>
    </source>
</reference>
<dbReference type="InterPro" id="IPR050509">
    <property type="entry name" value="CoA-transferase_III"/>
</dbReference>
<dbReference type="Gene3D" id="3.30.1540.10">
    <property type="entry name" value="formyl-coa transferase, domain 3"/>
    <property type="match status" value="1"/>
</dbReference>
<sequence>MEEPGKGAIPPGALAGLKVIDMASLYAAPLAATIMADFGADVLKIEPPEGDLFRDSKMWPLVARGKRCLALDLRSEEGIDRLKVLAAQADVLVENYPAAVLERRGIGWEVLSAVNPRLVMLSVSCFGGTGPYRGRPGSGTIGEGFGGLTFLTGTEDGPPMLPSVALGDAVGAMSAVIGTLSALYWRDRSGRGQQVDASLYEPILQIVAHAAQRWEPGRSPERCGSRLPGVLRNVYRTSDERYVAISASTARHAADLLALAGGQGDDQDACVAAWIATVPQAALMEQLVARRIPVTPVNSLDDMLADPHMRARGSLIHVADEALGDLALAAPAPRLSETPGRIGDVNPPLGTDADAALERWAGS</sequence>
<dbReference type="Gene3D" id="3.40.50.10540">
    <property type="entry name" value="Crotonobetainyl-coa:carnitine coa-transferase, domain 1"/>
    <property type="match status" value="1"/>
</dbReference>
<dbReference type="EMBL" id="BEWI01000032">
    <property type="protein sequence ID" value="GAY24407.1"/>
    <property type="molecule type" value="Genomic_DNA"/>
</dbReference>
<dbReference type="RefSeq" id="WP_099186869.1">
    <property type="nucleotide sequence ID" value="NZ_BEWI01000032.1"/>
</dbReference>
<name>A0A292ZLT5_SPHSA</name>
<gene>
    <name evidence="2" type="ORF">SFOMI_4987</name>
</gene>
<reference evidence="2 3" key="2">
    <citation type="journal article" date="2013" name="Environ. Sci. Technol.">
        <title>The 4-tert-butylphenol-utilizing bacterium Sphingobium fuliginis OMI can degrade bisphenols via phenolic ring hydroxylation and meta-cleavage pathway.</title>
        <authorList>
            <person name="Ogata Y."/>
            <person name="Goda S."/>
            <person name="Toyama T."/>
            <person name="Sei K."/>
            <person name="Ike M."/>
        </authorList>
    </citation>
    <scope>NUCLEOTIDE SEQUENCE [LARGE SCALE GENOMIC DNA]</scope>
    <source>
        <strain evidence="2 3">OMI</strain>
    </source>
</reference>
<evidence type="ECO:0000313" key="3">
    <source>
        <dbReference type="Proteomes" id="UP000221538"/>
    </source>
</evidence>
<comment type="caution">
    <text evidence="2">The sequence shown here is derived from an EMBL/GenBank/DDBJ whole genome shotgun (WGS) entry which is preliminary data.</text>
</comment>
<dbReference type="Pfam" id="PF02515">
    <property type="entry name" value="CoA_transf_3"/>
    <property type="match status" value="1"/>
</dbReference>
<dbReference type="InterPro" id="IPR023606">
    <property type="entry name" value="CoA-Trfase_III_dom_1_sf"/>
</dbReference>
<dbReference type="InterPro" id="IPR044855">
    <property type="entry name" value="CoA-Trfase_III_dom3_sf"/>
</dbReference>
<organism evidence="2 3">
    <name type="scientific">Sphingobium fuliginis (strain ATCC 27551)</name>
    <dbReference type="NCBI Taxonomy" id="336203"/>
    <lineage>
        <taxon>Bacteria</taxon>
        <taxon>Pseudomonadati</taxon>
        <taxon>Pseudomonadota</taxon>
        <taxon>Alphaproteobacteria</taxon>
        <taxon>Sphingomonadales</taxon>
        <taxon>Sphingomonadaceae</taxon>
        <taxon>Sphingobium</taxon>
    </lineage>
</organism>
<dbReference type="PANTHER" id="PTHR48228">
    <property type="entry name" value="SUCCINYL-COA--D-CITRAMALATE COA-TRANSFERASE"/>
    <property type="match status" value="1"/>
</dbReference>
<evidence type="ECO:0000256" key="1">
    <source>
        <dbReference type="ARBA" id="ARBA00022679"/>
    </source>
</evidence>
<dbReference type="AlphaFoldDB" id="A0A292ZLT5"/>
<evidence type="ECO:0000313" key="2">
    <source>
        <dbReference type="EMBL" id="GAY24407.1"/>
    </source>
</evidence>
<keyword evidence="1" id="KW-0808">Transferase</keyword>
<dbReference type="SUPFAM" id="SSF89796">
    <property type="entry name" value="CoA-transferase family III (CaiB/BaiF)"/>
    <property type="match status" value="1"/>
</dbReference>
<dbReference type="Proteomes" id="UP000221538">
    <property type="component" value="Unassembled WGS sequence"/>
</dbReference>
<dbReference type="PANTHER" id="PTHR48228:SF6">
    <property type="entry name" value="L-CARNITINE COA-TRANSFERASE"/>
    <property type="match status" value="1"/>
</dbReference>
<accession>A0A292ZLT5</accession>
<dbReference type="GO" id="GO:0016740">
    <property type="term" value="F:transferase activity"/>
    <property type="evidence" value="ECO:0007669"/>
    <property type="project" value="UniProtKB-KW"/>
</dbReference>
<dbReference type="InterPro" id="IPR003673">
    <property type="entry name" value="CoA-Trfase_fam_III"/>
</dbReference>
<proteinExistence type="predicted"/>
<protein>
    <submittedName>
        <fullName evidence="2">L-carnitine dehydratase</fullName>
    </submittedName>
</protein>